<dbReference type="GeneID" id="55619943"/>
<keyword evidence="1" id="KW-0472">Membrane</keyword>
<dbReference type="KEGG" id="vg:55619943"/>
<evidence type="ECO:0000313" key="3">
    <source>
        <dbReference type="Proteomes" id="UP000318324"/>
    </source>
</evidence>
<keyword evidence="1" id="KW-0812">Transmembrane</keyword>
<sequence length="76" mass="8593">MKLTKWVRDPLVMMILAAITILLFAVFAIVDDARTGSRLTEECRSLGGQTWDRGEHCVIGKVTVIKREGSIFKDRE</sequence>
<protein>
    <submittedName>
        <fullName evidence="2">Uncharacterized protein</fullName>
    </submittedName>
</protein>
<keyword evidence="1" id="KW-1133">Transmembrane helix</keyword>
<dbReference type="RefSeq" id="YP_009849507.1">
    <property type="nucleotide sequence ID" value="NC_048793.1"/>
</dbReference>
<gene>
    <name evidence="2" type="primary">73</name>
    <name evidence="2" type="ORF">SEA_KENOSHA_73</name>
</gene>
<organism evidence="2 3">
    <name type="scientific">Gordonia phage Kenosha</name>
    <dbReference type="NCBI Taxonomy" id="2588490"/>
    <lineage>
        <taxon>Viruses</taxon>
        <taxon>Duplodnaviria</taxon>
        <taxon>Heunggongvirae</taxon>
        <taxon>Uroviricota</taxon>
        <taxon>Caudoviricetes</taxon>
        <taxon>Deejayvirinae</taxon>
        <taxon>Kenoshavirus</taxon>
        <taxon>Kenoshavirus kenosha</taxon>
    </lineage>
</organism>
<feature type="transmembrane region" description="Helical" evidence="1">
    <location>
        <begin position="12"/>
        <end position="30"/>
    </location>
</feature>
<keyword evidence="3" id="KW-1185">Reference proteome</keyword>
<accession>A0A514CXS3</accession>
<proteinExistence type="predicted"/>
<evidence type="ECO:0000313" key="2">
    <source>
        <dbReference type="EMBL" id="QDH85304.1"/>
    </source>
</evidence>
<dbReference type="Proteomes" id="UP000318324">
    <property type="component" value="Segment"/>
</dbReference>
<dbReference type="EMBL" id="MN010761">
    <property type="protein sequence ID" value="QDH85304.1"/>
    <property type="molecule type" value="Genomic_DNA"/>
</dbReference>
<name>A0A514CXS3_9CAUD</name>
<evidence type="ECO:0000256" key="1">
    <source>
        <dbReference type="SAM" id="Phobius"/>
    </source>
</evidence>
<reference evidence="2 3" key="1">
    <citation type="submission" date="2019-05" db="EMBL/GenBank/DDBJ databases">
        <authorList>
            <person name="Anderson T.C."/>
            <person name="Ballou V.G."/>
            <person name="Berkey V.K."/>
            <person name="Bonaccorso K.R."/>
            <person name="Busby L.B."/>
            <person name="Carey D.A."/>
            <person name="Cutaia C."/>
            <person name="Dalenburg J."/>
            <person name="Diaz-Ramirez E.N."/>
            <person name="Holmes K.J."/>
            <person name="Liner T.A."/>
            <person name="McGrew S.T."/>
            <person name="Meares D.P."/>
            <person name="Mordente R.E."/>
            <person name="Pietrzak P.A."/>
            <person name="Shirley O.A."/>
            <person name="Slimani Z."/>
            <person name="Smith A.M."/>
            <person name="Wallace S.D."/>
            <person name="Wright Y.S."/>
            <person name="Williams D.C."/>
            <person name="Garlena R.A."/>
            <person name="Russell D.A."/>
            <person name="Pope W.H."/>
            <person name="Jacobs-Sera D."/>
            <person name="Hatfull G.F."/>
        </authorList>
    </citation>
    <scope>NUCLEOTIDE SEQUENCE [LARGE SCALE GENOMIC DNA]</scope>
</reference>